<dbReference type="Pfam" id="PF10604">
    <property type="entry name" value="Polyketide_cyc2"/>
    <property type="match status" value="1"/>
</dbReference>
<accession>A0ABP6SUJ7</accession>
<dbReference type="EMBL" id="BAAAYN010000012">
    <property type="protein sequence ID" value="GAA3385894.1"/>
    <property type="molecule type" value="Genomic_DNA"/>
</dbReference>
<dbReference type="SUPFAM" id="SSF55961">
    <property type="entry name" value="Bet v1-like"/>
    <property type="match status" value="1"/>
</dbReference>
<evidence type="ECO:0008006" key="3">
    <source>
        <dbReference type="Google" id="ProtNLM"/>
    </source>
</evidence>
<dbReference type="InterPro" id="IPR023393">
    <property type="entry name" value="START-like_dom_sf"/>
</dbReference>
<dbReference type="Gene3D" id="3.30.530.20">
    <property type="match status" value="1"/>
</dbReference>
<evidence type="ECO:0000313" key="2">
    <source>
        <dbReference type="Proteomes" id="UP001501676"/>
    </source>
</evidence>
<dbReference type="CDD" id="cd07820">
    <property type="entry name" value="SRPBCC_3"/>
    <property type="match status" value="1"/>
</dbReference>
<dbReference type="Proteomes" id="UP001501676">
    <property type="component" value="Unassembled WGS sequence"/>
</dbReference>
<dbReference type="InterPro" id="IPR019587">
    <property type="entry name" value="Polyketide_cyclase/dehydratase"/>
</dbReference>
<dbReference type="RefSeq" id="WP_345727847.1">
    <property type="nucleotide sequence ID" value="NZ_BAAAYN010000012.1"/>
</dbReference>
<reference evidence="2" key="1">
    <citation type="journal article" date="2019" name="Int. J. Syst. Evol. Microbiol.">
        <title>The Global Catalogue of Microorganisms (GCM) 10K type strain sequencing project: providing services to taxonomists for standard genome sequencing and annotation.</title>
        <authorList>
            <consortium name="The Broad Institute Genomics Platform"/>
            <consortium name="The Broad Institute Genome Sequencing Center for Infectious Disease"/>
            <person name="Wu L."/>
            <person name="Ma J."/>
        </authorList>
    </citation>
    <scope>NUCLEOTIDE SEQUENCE [LARGE SCALE GENOMIC DNA]</scope>
    <source>
        <strain evidence="2">JCM 9458</strain>
    </source>
</reference>
<sequence length="155" mass="17155">MPVLCTTTLIHAPAAVVFDLARDVREHTAALAHTAERVVPPGRVTGRLELGDLVCFQARHFGLRLTLDSRVTRVDAPHGFTDEQVRGPFRSLRHDHVFAETGAGTLMTDRIVWASPLGPVGWLADEIAVRRQLLSILTARNTHLKRRAEVRATTL</sequence>
<evidence type="ECO:0000313" key="1">
    <source>
        <dbReference type="EMBL" id="GAA3385894.1"/>
    </source>
</evidence>
<comment type="caution">
    <text evidence="1">The sequence shown here is derived from an EMBL/GenBank/DDBJ whole genome shotgun (WGS) entry which is preliminary data.</text>
</comment>
<name>A0ABP6SUJ7_9ACTN</name>
<organism evidence="1 2">
    <name type="scientific">Cryptosporangium minutisporangium</name>
    <dbReference type="NCBI Taxonomy" id="113569"/>
    <lineage>
        <taxon>Bacteria</taxon>
        <taxon>Bacillati</taxon>
        <taxon>Actinomycetota</taxon>
        <taxon>Actinomycetes</taxon>
        <taxon>Cryptosporangiales</taxon>
        <taxon>Cryptosporangiaceae</taxon>
        <taxon>Cryptosporangium</taxon>
    </lineage>
</organism>
<protein>
    <recommendedName>
        <fullName evidence="3">SRPBCC family protein</fullName>
    </recommendedName>
</protein>
<proteinExistence type="predicted"/>
<gene>
    <name evidence="1" type="ORF">GCM10020369_21200</name>
</gene>
<keyword evidence="2" id="KW-1185">Reference proteome</keyword>